<dbReference type="RefSeq" id="WP_137997259.1">
    <property type="nucleotide sequence ID" value="NZ_SJDU01000010.1"/>
</dbReference>
<name>A0ABY2TTR5_9SPIR</name>
<evidence type="ECO:0000256" key="5">
    <source>
        <dbReference type="SAM" id="Phobius"/>
    </source>
</evidence>
<organism evidence="7 8">
    <name type="scientific">Brachyspira catarrhinii</name>
    <dbReference type="NCBI Taxonomy" id="2528966"/>
    <lineage>
        <taxon>Bacteria</taxon>
        <taxon>Pseudomonadati</taxon>
        <taxon>Spirochaetota</taxon>
        <taxon>Spirochaetia</taxon>
        <taxon>Brachyspirales</taxon>
        <taxon>Brachyspiraceae</taxon>
        <taxon>Brachyspira</taxon>
    </lineage>
</organism>
<proteinExistence type="predicted"/>
<accession>A0ABY2TTR5</accession>
<keyword evidence="2 5" id="KW-0812">Transmembrane</keyword>
<dbReference type="Proteomes" id="UP000310168">
    <property type="component" value="Unassembled WGS sequence"/>
</dbReference>
<dbReference type="InterPro" id="IPR050932">
    <property type="entry name" value="TM2D1-3-like"/>
</dbReference>
<dbReference type="PANTHER" id="PTHR21016">
    <property type="entry name" value="BETA-AMYLOID BINDING PROTEIN-RELATED"/>
    <property type="match status" value="1"/>
</dbReference>
<protein>
    <submittedName>
        <fullName evidence="7">TM2 domain-containing protein</fullName>
    </submittedName>
</protein>
<dbReference type="EMBL" id="SJDU01000010">
    <property type="protein sequence ID" value="TKZ36284.1"/>
    <property type="molecule type" value="Genomic_DNA"/>
</dbReference>
<dbReference type="InterPro" id="IPR007829">
    <property type="entry name" value="TM2"/>
</dbReference>
<keyword evidence="3 5" id="KW-1133">Transmembrane helix</keyword>
<feature type="transmembrane region" description="Helical" evidence="5">
    <location>
        <begin position="40"/>
        <end position="65"/>
    </location>
</feature>
<dbReference type="PANTHER" id="PTHR21016:SF25">
    <property type="entry name" value="TM2 DOMAIN-CONTAINING PROTEIN DDB_G0277895-RELATED"/>
    <property type="match status" value="1"/>
</dbReference>
<evidence type="ECO:0000256" key="4">
    <source>
        <dbReference type="ARBA" id="ARBA00023136"/>
    </source>
</evidence>
<comment type="caution">
    <text evidence="7">The sequence shown here is derived from an EMBL/GenBank/DDBJ whole genome shotgun (WGS) entry which is preliminary data.</text>
</comment>
<sequence>MSYNESNNNEISDRSWIATLLLAIFLPVHRFYVGKIGTGILFWLTAGGFGIWYIVDIVMILLDMFTDKQGRKLRK</sequence>
<gene>
    <name evidence="7" type="ORF">EZH24_00930</name>
</gene>
<keyword evidence="8" id="KW-1185">Reference proteome</keyword>
<evidence type="ECO:0000259" key="6">
    <source>
        <dbReference type="Pfam" id="PF05154"/>
    </source>
</evidence>
<dbReference type="Pfam" id="PF05154">
    <property type="entry name" value="TM2"/>
    <property type="match status" value="1"/>
</dbReference>
<reference evidence="7 8" key="1">
    <citation type="journal article" date="2019" name="Anaerobe">
        <title>Brachyspira catarrhinii sp. nov., an anaerobic intestinal spirochaete isolated from vervet monkeys may have been misidentified as Brachyspira aalborgi in previous studies.</title>
        <authorList>
            <person name="Phillips N.D."/>
            <person name="La T."/>
            <person name="Hampson D.J."/>
        </authorList>
    </citation>
    <scope>NUCLEOTIDE SEQUENCE [LARGE SCALE GENOMIC DNA]</scope>
    <source>
        <strain evidence="7 8">Z12</strain>
    </source>
</reference>
<evidence type="ECO:0000256" key="2">
    <source>
        <dbReference type="ARBA" id="ARBA00022692"/>
    </source>
</evidence>
<evidence type="ECO:0000313" key="7">
    <source>
        <dbReference type="EMBL" id="TKZ36284.1"/>
    </source>
</evidence>
<evidence type="ECO:0000256" key="1">
    <source>
        <dbReference type="ARBA" id="ARBA00004141"/>
    </source>
</evidence>
<keyword evidence="4 5" id="KW-0472">Membrane</keyword>
<evidence type="ECO:0000256" key="3">
    <source>
        <dbReference type="ARBA" id="ARBA00022989"/>
    </source>
</evidence>
<evidence type="ECO:0000313" key="8">
    <source>
        <dbReference type="Proteomes" id="UP000310168"/>
    </source>
</evidence>
<feature type="domain" description="TM2" evidence="6">
    <location>
        <begin position="13"/>
        <end position="58"/>
    </location>
</feature>
<comment type="subcellular location">
    <subcellularLocation>
        <location evidence="1">Membrane</location>
        <topology evidence="1">Multi-pass membrane protein</topology>
    </subcellularLocation>
</comment>